<dbReference type="SMART" id="SM00507">
    <property type="entry name" value="HNHc"/>
    <property type="match status" value="1"/>
</dbReference>
<reference evidence="2" key="1">
    <citation type="submission" date="2021-01" db="EMBL/GenBank/DDBJ databases">
        <title>Fulvivirga kasyanovii gen. nov., sp nov., a novel member of the phylum Bacteroidetes isolated from seawater in a mussel farm.</title>
        <authorList>
            <person name="Zhao L.-H."/>
            <person name="Wang Z.-J."/>
        </authorList>
    </citation>
    <scope>NUCLEOTIDE SEQUENCE</scope>
    <source>
        <strain evidence="2">29W222</strain>
    </source>
</reference>
<keyword evidence="2" id="KW-0255">Endonuclease</keyword>
<organism evidence="2 3">
    <name type="scientific">Fulvivirga marina</name>
    <dbReference type="NCBI Taxonomy" id="2494733"/>
    <lineage>
        <taxon>Bacteria</taxon>
        <taxon>Pseudomonadati</taxon>
        <taxon>Bacteroidota</taxon>
        <taxon>Cytophagia</taxon>
        <taxon>Cytophagales</taxon>
        <taxon>Fulvivirgaceae</taxon>
        <taxon>Fulvivirga</taxon>
    </lineage>
</organism>
<dbReference type="AlphaFoldDB" id="A0A937FX31"/>
<name>A0A937FX31_9BACT</name>
<keyword evidence="3" id="KW-1185">Reference proteome</keyword>
<evidence type="ECO:0000313" key="2">
    <source>
        <dbReference type="EMBL" id="MBL6447644.1"/>
    </source>
</evidence>
<dbReference type="CDD" id="cd00085">
    <property type="entry name" value="HNHc"/>
    <property type="match status" value="1"/>
</dbReference>
<dbReference type="InterPro" id="IPR003615">
    <property type="entry name" value="HNH_nuc"/>
</dbReference>
<keyword evidence="2" id="KW-0540">Nuclease</keyword>
<evidence type="ECO:0000259" key="1">
    <source>
        <dbReference type="SMART" id="SM00507"/>
    </source>
</evidence>
<feature type="domain" description="HNH nuclease" evidence="1">
    <location>
        <begin position="13"/>
        <end position="61"/>
    </location>
</feature>
<gene>
    <name evidence="2" type="ORF">JMN32_15100</name>
</gene>
<dbReference type="GO" id="GO:0004519">
    <property type="term" value="F:endonuclease activity"/>
    <property type="evidence" value="ECO:0007669"/>
    <property type="project" value="UniProtKB-KW"/>
</dbReference>
<evidence type="ECO:0000313" key="3">
    <source>
        <dbReference type="Proteomes" id="UP000614216"/>
    </source>
</evidence>
<dbReference type="RefSeq" id="WP_202857183.1">
    <property type="nucleotide sequence ID" value="NZ_JAEUGD010000050.1"/>
</dbReference>
<accession>A0A937FX31</accession>
<protein>
    <submittedName>
        <fullName evidence="2">HNH endonuclease</fullName>
    </submittedName>
</protein>
<proteinExistence type="predicted"/>
<dbReference type="Proteomes" id="UP000614216">
    <property type="component" value="Unassembled WGS sequence"/>
</dbReference>
<keyword evidence="2" id="KW-0378">Hydrolase</keyword>
<sequence length="267" mass="30618">MNKKKRTRIPDEIAAEILFLSDRTCCVCTQRGKEVQIHHIDENPSNNNIYNLAVLCFDCHNYTMINGGFGRKLNAAQVQKFREDWLIRVKKRKEDADKLASIETVTGSTKTVIHNDNEQYQYSKYKLVTDNDILRIYLENIVQIHDKLLESSQEKWDSGVTAIMVQGNIDIINFYEEVLVELCSFYPKGHFDNKTPNTYITEIVSSKYLWHRLVLETGGLGKGGTIIPTMVGGNVMEDLKVMIAQMAGALSLDNGIDFFTWKKKWVK</sequence>
<dbReference type="EMBL" id="JAEUGD010000050">
    <property type="protein sequence ID" value="MBL6447644.1"/>
    <property type="molecule type" value="Genomic_DNA"/>
</dbReference>
<comment type="caution">
    <text evidence="2">The sequence shown here is derived from an EMBL/GenBank/DDBJ whole genome shotgun (WGS) entry which is preliminary data.</text>
</comment>